<feature type="region of interest" description="Disordered" evidence="1">
    <location>
        <begin position="1"/>
        <end position="33"/>
    </location>
</feature>
<dbReference type="EMBL" id="JARPOI010000003">
    <property type="protein sequence ID" value="KAJ9186216.1"/>
    <property type="molecule type" value="Genomic_DNA"/>
</dbReference>
<sequence length="121" mass="13692">MYPSHWYPQNPQTTMGTQNPIKGVARDQAPPPPLTVPTVLAQEAGSGGRCKAKMIDYLKLDALKYKERDDLFKYVKVAKMIADKLDASDSKAIQMTGFTLKYKKAKEWYKAYIASRIDNMT</sequence>
<keyword evidence="3" id="KW-1185">Reference proteome</keyword>
<evidence type="ECO:0000313" key="3">
    <source>
        <dbReference type="Proteomes" id="UP001174677"/>
    </source>
</evidence>
<evidence type="ECO:0000313" key="2">
    <source>
        <dbReference type="EMBL" id="KAJ9186216.1"/>
    </source>
</evidence>
<name>A0ABQ9N3K4_HEVBR</name>
<comment type="caution">
    <text evidence="2">The sequence shown here is derived from an EMBL/GenBank/DDBJ whole genome shotgun (WGS) entry which is preliminary data.</text>
</comment>
<organism evidence="2 3">
    <name type="scientific">Hevea brasiliensis</name>
    <name type="common">Para rubber tree</name>
    <name type="synonym">Siphonia brasiliensis</name>
    <dbReference type="NCBI Taxonomy" id="3981"/>
    <lineage>
        <taxon>Eukaryota</taxon>
        <taxon>Viridiplantae</taxon>
        <taxon>Streptophyta</taxon>
        <taxon>Embryophyta</taxon>
        <taxon>Tracheophyta</taxon>
        <taxon>Spermatophyta</taxon>
        <taxon>Magnoliopsida</taxon>
        <taxon>eudicotyledons</taxon>
        <taxon>Gunneridae</taxon>
        <taxon>Pentapetalae</taxon>
        <taxon>rosids</taxon>
        <taxon>fabids</taxon>
        <taxon>Malpighiales</taxon>
        <taxon>Euphorbiaceae</taxon>
        <taxon>Crotonoideae</taxon>
        <taxon>Micrandreae</taxon>
        <taxon>Hevea</taxon>
    </lineage>
</organism>
<evidence type="ECO:0000256" key="1">
    <source>
        <dbReference type="SAM" id="MobiDB-lite"/>
    </source>
</evidence>
<accession>A0ABQ9N3K4</accession>
<reference evidence="2" key="1">
    <citation type="journal article" date="2023" name="Plant Biotechnol. J.">
        <title>Chromosome-level wild Hevea brasiliensis genome provides new tools for genomic-assisted breeding and valuable loci to elevate rubber yield.</title>
        <authorList>
            <person name="Cheng H."/>
            <person name="Song X."/>
            <person name="Hu Y."/>
            <person name="Wu T."/>
            <person name="Yang Q."/>
            <person name="An Z."/>
            <person name="Feng S."/>
            <person name="Deng Z."/>
            <person name="Wu W."/>
            <person name="Zeng X."/>
            <person name="Tu M."/>
            <person name="Wang X."/>
            <person name="Huang H."/>
        </authorList>
    </citation>
    <scope>NUCLEOTIDE SEQUENCE</scope>
    <source>
        <strain evidence="2">MT/VB/25A 57/8</strain>
    </source>
</reference>
<proteinExistence type="predicted"/>
<gene>
    <name evidence="2" type="ORF">P3X46_005744</name>
</gene>
<feature type="compositionally biased region" description="Polar residues" evidence="1">
    <location>
        <begin position="7"/>
        <end position="20"/>
    </location>
</feature>
<protein>
    <submittedName>
        <fullName evidence="2">Uncharacterized protein</fullName>
    </submittedName>
</protein>
<dbReference type="Proteomes" id="UP001174677">
    <property type="component" value="Chromosome 3"/>
</dbReference>